<name>A0ACC4B3Y0_POPAL</name>
<gene>
    <name evidence="1" type="ORF">D5086_027084</name>
</gene>
<evidence type="ECO:0000313" key="2">
    <source>
        <dbReference type="Proteomes" id="UP000309997"/>
    </source>
</evidence>
<sequence>MLSNCLSWGLLKVGSVAAIYVIAQRVFVEENSEHDASQSCPEVDPTCPEQENLTNQQHHCLCQRQVCQIGLEEWTSDQHFEIEEANMDCQRTRIGVLHVASGSLSELLTLKP</sequence>
<reference evidence="1 2" key="1">
    <citation type="journal article" date="2024" name="Plant Biotechnol. J.">
        <title>Genome and CRISPR/Cas9 system of a widespread forest tree (Populus alba) in the world.</title>
        <authorList>
            <person name="Liu Y.J."/>
            <person name="Jiang P.F."/>
            <person name="Han X.M."/>
            <person name="Li X.Y."/>
            <person name="Wang H.M."/>
            <person name="Wang Y.J."/>
            <person name="Wang X.X."/>
            <person name="Zeng Q.Y."/>
        </authorList>
    </citation>
    <scope>NUCLEOTIDE SEQUENCE [LARGE SCALE GENOMIC DNA]</scope>
    <source>
        <strain evidence="2">cv. PAL-ZL1</strain>
    </source>
</reference>
<keyword evidence="2" id="KW-1185">Reference proteome</keyword>
<evidence type="ECO:0000313" key="1">
    <source>
        <dbReference type="EMBL" id="KAL3573180.1"/>
    </source>
</evidence>
<comment type="caution">
    <text evidence="1">The sequence shown here is derived from an EMBL/GenBank/DDBJ whole genome shotgun (WGS) entry which is preliminary data.</text>
</comment>
<organism evidence="1 2">
    <name type="scientific">Populus alba</name>
    <name type="common">White poplar</name>
    <dbReference type="NCBI Taxonomy" id="43335"/>
    <lineage>
        <taxon>Eukaryota</taxon>
        <taxon>Viridiplantae</taxon>
        <taxon>Streptophyta</taxon>
        <taxon>Embryophyta</taxon>
        <taxon>Tracheophyta</taxon>
        <taxon>Spermatophyta</taxon>
        <taxon>Magnoliopsida</taxon>
        <taxon>eudicotyledons</taxon>
        <taxon>Gunneridae</taxon>
        <taxon>Pentapetalae</taxon>
        <taxon>rosids</taxon>
        <taxon>fabids</taxon>
        <taxon>Malpighiales</taxon>
        <taxon>Salicaceae</taxon>
        <taxon>Saliceae</taxon>
        <taxon>Populus</taxon>
    </lineage>
</organism>
<protein>
    <submittedName>
        <fullName evidence="1">Uncharacterized protein</fullName>
    </submittedName>
</protein>
<dbReference type="EMBL" id="RCHU02000014">
    <property type="protein sequence ID" value="KAL3573180.1"/>
    <property type="molecule type" value="Genomic_DNA"/>
</dbReference>
<proteinExistence type="predicted"/>
<dbReference type="Proteomes" id="UP000309997">
    <property type="component" value="Unassembled WGS sequence"/>
</dbReference>
<accession>A0ACC4B3Y0</accession>